<protein>
    <submittedName>
        <fullName evidence="14">Retrovirus-related Pol polyprotein from transposon TNT 1-94</fullName>
    </submittedName>
</protein>
<dbReference type="GO" id="GO:0003676">
    <property type="term" value="F:nucleic acid binding"/>
    <property type="evidence" value="ECO:0007669"/>
    <property type="project" value="InterPro"/>
</dbReference>
<keyword evidence="8" id="KW-1133">Transmembrane helix</keyword>
<evidence type="ECO:0000256" key="4">
    <source>
        <dbReference type="ARBA" id="ARBA00022614"/>
    </source>
</evidence>
<evidence type="ECO:0000256" key="2">
    <source>
        <dbReference type="ARBA" id="ARBA00009592"/>
    </source>
</evidence>
<keyword evidence="3" id="KW-1003">Cell membrane</keyword>
<dbReference type="PRINTS" id="PR00019">
    <property type="entry name" value="LEURICHRPT"/>
</dbReference>
<dbReference type="InterPro" id="IPR012337">
    <property type="entry name" value="RNaseH-like_sf"/>
</dbReference>
<dbReference type="GO" id="GO:0015074">
    <property type="term" value="P:DNA integration"/>
    <property type="evidence" value="ECO:0007669"/>
    <property type="project" value="InterPro"/>
</dbReference>
<dbReference type="PANTHER" id="PTHR48065:SF23">
    <property type="entry name" value="LEUCINE-RICH REPEAT-CONTAINING N-TERMINAL PLANT-TYPE DOMAIN-CONTAINING PROTEIN"/>
    <property type="match status" value="1"/>
</dbReference>
<name>A0A438EM71_VITVI</name>
<comment type="subcellular location">
    <subcellularLocation>
        <location evidence="1">Cell membrane</location>
        <topology evidence="1">Single-pass type I membrane protein</topology>
    </subcellularLocation>
</comment>
<accession>A0A438EM71</accession>
<dbReference type="Proteomes" id="UP000288805">
    <property type="component" value="Unassembled WGS sequence"/>
</dbReference>
<dbReference type="Pfam" id="PF07727">
    <property type="entry name" value="RVT_2"/>
    <property type="match status" value="1"/>
</dbReference>
<dbReference type="GO" id="GO:0005886">
    <property type="term" value="C:plasma membrane"/>
    <property type="evidence" value="ECO:0007669"/>
    <property type="project" value="UniProtKB-SubCell"/>
</dbReference>
<dbReference type="FunFam" id="3.80.10.10:FF:000095">
    <property type="entry name" value="LRR receptor-like serine/threonine-protein kinase GSO1"/>
    <property type="match status" value="1"/>
</dbReference>
<comment type="caution">
    <text evidence="14">The sequence shown here is derived from an EMBL/GenBank/DDBJ whole genome shotgun (WGS) entry which is preliminary data.</text>
</comment>
<keyword evidence="6" id="KW-0732">Signal</keyword>
<dbReference type="PROSITE" id="PS50994">
    <property type="entry name" value="INTEGRASE"/>
    <property type="match status" value="1"/>
</dbReference>
<dbReference type="InterPro" id="IPR013103">
    <property type="entry name" value="RVT_2"/>
</dbReference>
<evidence type="ECO:0000256" key="3">
    <source>
        <dbReference type="ARBA" id="ARBA00022475"/>
    </source>
</evidence>
<evidence type="ECO:0000256" key="9">
    <source>
        <dbReference type="ARBA" id="ARBA00023136"/>
    </source>
</evidence>
<dbReference type="InterPro" id="IPR003591">
    <property type="entry name" value="Leu-rich_rpt_typical-subtyp"/>
</dbReference>
<dbReference type="InterPro" id="IPR001611">
    <property type="entry name" value="Leu-rich_rpt"/>
</dbReference>
<dbReference type="InterPro" id="IPR032675">
    <property type="entry name" value="LRR_dom_sf"/>
</dbReference>
<dbReference type="Pfam" id="PF00560">
    <property type="entry name" value="LRR_1"/>
    <property type="match status" value="2"/>
</dbReference>
<feature type="domain" description="Integrase catalytic" evidence="13">
    <location>
        <begin position="230"/>
        <end position="407"/>
    </location>
</feature>
<feature type="region of interest" description="Disordered" evidence="12">
    <location>
        <begin position="486"/>
        <end position="507"/>
    </location>
</feature>
<proteinExistence type="inferred from homology"/>
<evidence type="ECO:0000256" key="5">
    <source>
        <dbReference type="ARBA" id="ARBA00022692"/>
    </source>
</evidence>
<gene>
    <name evidence="14" type="primary">POLX_2836</name>
    <name evidence="14" type="ORF">CK203_076092</name>
</gene>
<evidence type="ECO:0000256" key="7">
    <source>
        <dbReference type="ARBA" id="ARBA00022737"/>
    </source>
</evidence>
<keyword evidence="11" id="KW-0325">Glycoprotein</keyword>
<keyword evidence="4" id="KW-0433">Leucine-rich repeat</keyword>
<dbReference type="SUPFAM" id="SSF53098">
    <property type="entry name" value="Ribonuclease H-like"/>
    <property type="match status" value="1"/>
</dbReference>
<dbReference type="SUPFAM" id="SSF56672">
    <property type="entry name" value="DNA/RNA polymerases"/>
    <property type="match status" value="1"/>
</dbReference>
<evidence type="ECO:0000256" key="12">
    <source>
        <dbReference type="SAM" id="MobiDB-lite"/>
    </source>
</evidence>
<keyword evidence="7" id="KW-0677">Repeat</keyword>
<dbReference type="Gene3D" id="3.80.10.10">
    <property type="entry name" value="Ribonuclease Inhibitor"/>
    <property type="match status" value="2"/>
</dbReference>
<keyword evidence="10" id="KW-0675">Receptor</keyword>
<reference evidence="14 15" key="1">
    <citation type="journal article" date="2018" name="PLoS Genet.">
        <title>Population sequencing reveals clonal diversity and ancestral inbreeding in the grapevine cultivar Chardonnay.</title>
        <authorList>
            <person name="Roach M.J."/>
            <person name="Johnson D.L."/>
            <person name="Bohlmann J."/>
            <person name="van Vuuren H.J."/>
            <person name="Jones S.J."/>
            <person name="Pretorius I.S."/>
            <person name="Schmidt S.A."/>
            <person name="Borneman A.R."/>
        </authorList>
    </citation>
    <scope>NUCLEOTIDE SEQUENCE [LARGE SCALE GENOMIC DNA]</scope>
    <source>
        <strain evidence="15">cv. Chardonnay</strain>
        <tissue evidence="14">Leaf</tissue>
    </source>
</reference>
<evidence type="ECO:0000313" key="14">
    <source>
        <dbReference type="EMBL" id="RVW48715.1"/>
    </source>
</evidence>
<evidence type="ECO:0000256" key="6">
    <source>
        <dbReference type="ARBA" id="ARBA00022729"/>
    </source>
</evidence>
<dbReference type="PROSITE" id="PS51450">
    <property type="entry name" value="LRR"/>
    <property type="match status" value="1"/>
</dbReference>
<dbReference type="CDD" id="cd09272">
    <property type="entry name" value="RNase_HI_RT_Ty1"/>
    <property type="match status" value="1"/>
</dbReference>
<dbReference type="Gene3D" id="3.30.420.10">
    <property type="entry name" value="Ribonuclease H-like superfamily/Ribonuclease H"/>
    <property type="match status" value="1"/>
</dbReference>
<dbReference type="Pfam" id="PF13855">
    <property type="entry name" value="LRR_8"/>
    <property type="match status" value="3"/>
</dbReference>
<evidence type="ECO:0000313" key="15">
    <source>
        <dbReference type="Proteomes" id="UP000288805"/>
    </source>
</evidence>
<sequence>MMILLGCMDIDLALRMPKLDELNEQSTQEDEVYWGKWERSNRLSLMIMKRGIPEAFRGAASLISMKYKGKGNVREYIMEMSHLASKLKALKLELSDDLLVHLVLISLPAQFNQFKVSYNCQKDKWTLNELISFCVQEEERLKQDKTESAHLASTSKDKGKRKNKDNKLLLLMVQNKRNRKLRNTWWLDSGATTHICVSMQGCLSYRKPSDAERCIYVGDRKQTKTKKLGANRATDVLELIHTDICGPYPTASWNGQQYFITFIDDYSRYGYLFLIHEKSQSLDVFKTFKAEVELQLNKRIKSVRSDRGGEYYGRYDGSGEQRPGPFAKYLEECGIVPQYTMPGSPSMNGVAERRNRTLKDMVRSMISHSTLPEKLWGEALKTAAYILNRVPTKAAAKTPYELWTGRKPSLKHFHIWGCPAEARPYKPHEKKLDSKTARNIVFEEEEGSTIAFDNVQVSLPIIDQEVNLDPQPTDNIVQPLIANEDIAPEEQTQQPQENMPLRRSTRERRNAISDDYIVYLQEREVESGMMEDDPINFQQTMKSSNSHKWIEAMNEEYKSMQDNKVWELVPLPVGTKPIGCKWIFKTKRDSNGNVERYKARLVAKGFTQKEGIDFKETFSPVSTKDSFRIIMALVAHYDLELHQMDVKTAFLNGDIDETIYMVQPENFVSEDSKNMICKLTKSIYGLKQASRQWYFKFHQIIVSYGFEANLMDECVYHKFSGRIQIHRDRSRGILGLSQRTYIDKVLQRYGMQNSKPGDTPVAKGDKFSLNQCPKNSLKSQEMQKIPYASAVGSLMYAQVCTRPDIAYIVGMLGRYLSNPGMDHWKAAKRVMRYLQRTKEYMLTYRRLDQLELIGYSDSDFAGCQDSRRSTSGYIYLLAGGAISWRSSTKSKYIDIKFLVVKEKVQSGQISIEHIGTNSMIADPLTKGLPPKRLEILPDISTLALSNNRLTGGIPSSMQKLSKLKKLYLQNNLLTGEIPSWLLDFQALQDLYLGGNRLIWNNSVTTAPNPRPFRLSLKSCALFGEIPKRACSLKEQFLRGVAINIGDAAFLRILMLSGNNFSGPIPQSLIHVPYLRLLDLSRNRFSGNTFPVFYPEGALAYIDFSSNELSGEVPTTFPKETKFLALSGNKFSGGLPWNLTNLSKLERLELQDNKLTGELPNFLSQISTLQVLNLRNNSFQGLIPESIVNLSNLRILDVSNNNLTGEIPRESRNLVGMIEAPNFPSSILQKIALDFTERWSSQEVQVSLEFRDLIVNWKNSKQGISSDNLNMYTLLDLSNNQLSGQIPASLGTLRALKLLNISHNKLSGKIPTSFGDLENIETLDLSHNKLSGSIPPTLTKLQQLTILDVSNNQLTGRIPDGGQMGTMVLDPNYYANNSGLCGMQIHVSCPENEPHHRRSHRSMIIRSHGFYGKVCVLGTQLDCCWQLESYFLPGILPHHHLQTPAGIAHIVQIVQSGDGIKPEYWIEGGLHKQ</sequence>
<comment type="similarity">
    <text evidence="2">Belongs to the RLP family.</text>
</comment>
<dbReference type="InterPro" id="IPR036397">
    <property type="entry name" value="RNaseH_sf"/>
</dbReference>
<dbReference type="SMART" id="SM00369">
    <property type="entry name" value="LRR_TYP"/>
    <property type="match status" value="6"/>
</dbReference>
<keyword evidence="5" id="KW-0812">Transmembrane</keyword>
<dbReference type="SUPFAM" id="SSF52047">
    <property type="entry name" value="RNI-like"/>
    <property type="match status" value="1"/>
</dbReference>
<evidence type="ECO:0000256" key="8">
    <source>
        <dbReference type="ARBA" id="ARBA00022989"/>
    </source>
</evidence>
<organism evidence="14 15">
    <name type="scientific">Vitis vinifera</name>
    <name type="common">Grape</name>
    <dbReference type="NCBI Taxonomy" id="29760"/>
    <lineage>
        <taxon>Eukaryota</taxon>
        <taxon>Viridiplantae</taxon>
        <taxon>Streptophyta</taxon>
        <taxon>Embryophyta</taxon>
        <taxon>Tracheophyta</taxon>
        <taxon>Spermatophyta</taxon>
        <taxon>Magnoliopsida</taxon>
        <taxon>eudicotyledons</taxon>
        <taxon>Gunneridae</taxon>
        <taxon>Pentapetalae</taxon>
        <taxon>rosids</taxon>
        <taxon>Vitales</taxon>
        <taxon>Vitaceae</taxon>
        <taxon>Viteae</taxon>
        <taxon>Vitis</taxon>
    </lineage>
</organism>
<keyword evidence="9" id="KW-0472">Membrane</keyword>
<dbReference type="Pfam" id="PF14223">
    <property type="entry name" value="Retrotran_gag_2"/>
    <property type="match status" value="1"/>
</dbReference>
<dbReference type="InterPro" id="IPR001584">
    <property type="entry name" value="Integrase_cat-core"/>
</dbReference>
<dbReference type="InterPro" id="IPR043502">
    <property type="entry name" value="DNA/RNA_pol_sf"/>
</dbReference>
<dbReference type="Pfam" id="PF00665">
    <property type="entry name" value="rve"/>
    <property type="match status" value="1"/>
</dbReference>
<dbReference type="EMBL" id="QGNW01001243">
    <property type="protein sequence ID" value="RVW48715.1"/>
    <property type="molecule type" value="Genomic_DNA"/>
</dbReference>
<evidence type="ECO:0000256" key="1">
    <source>
        <dbReference type="ARBA" id="ARBA00004251"/>
    </source>
</evidence>
<evidence type="ECO:0000259" key="13">
    <source>
        <dbReference type="PROSITE" id="PS50994"/>
    </source>
</evidence>
<dbReference type="FunFam" id="3.80.10.10:FF:000111">
    <property type="entry name" value="LRR receptor-like serine/threonine-protein kinase ERECTA"/>
    <property type="match status" value="1"/>
</dbReference>
<dbReference type="PANTHER" id="PTHR48065">
    <property type="entry name" value="OS10G0469600 PROTEIN"/>
    <property type="match status" value="1"/>
</dbReference>
<evidence type="ECO:0000256" key="11">
    <source>
        <dbReference type="ARBA" id="ARBA00023180"/>
    </source>
</evidence>
<evidence type="ECO:0000256" key="10">
    <source>
        <dbReference type="ARBA" id="ARBA00023170"/>
    </source>
</evidence>